<reference evidence="2" key="8">
    <citation type="journal article" date="2005" name="Science">
        <title>Antisense Transcription in the Mammalian Transcriptome.</title>
        <authorList>
            <consortium name="RIKEN Genome Exploration Research Group and Genome Science Group (Genome Network Project Core Group) and the FANTOM Consortium"/>
        </authorList>
    </citation>
    <scope>NUCLEOTIDE SEQUENCE</scope>
    <source>
        <strain evidence="2">C57BL/6J</strain>
        <tissue evidence="2">Testis</tissue>
    </source>
</reference>
<dbReference type="AlphaFoldDB" id="Q3UNE3"/>
<reference evidence="2" key="6">
    <citation type="submission" date="2004-03" db="EMBL/GenBank/DDBJ databases">
        <authorList>
            <person name="Arakawa T."/>
            <person name="Carninci P."/>
            <person name="Fukuda S."/>
            <person name="Hashizume W."/>
            <person name="Hayashida K."/>
            <person name="Hori F."/>
            <person name="Iida J."/>
            <person name="Imamura K."/>
            <person name="Imotani K."/>
            <person name="Itoh M."/>
            <person name="Kanagawa S."/>
            <person name="Kawai J."/>
            <person name="Kojima M."/>
            <person name="Konno H."/>
            <person name="Murata M."/>
            <person name="Nakamura M."/>
            <person name="Ninomiya N."/>
            <person name="Nishiyori H."/>
            <person name="Nomura K."/>
            <person name="Ohno M."/>
            <person name="Sakazume N."/>
            <person name="Sano H."/>
            <person name="Sasaki D."/>
            <person name="Shibata K."/>
            <person name="Shiraki T."/>
            <person name="Tagami M."/>
            <person name="Tagami Y."/>
            <person name="Waki K."/>
            <person name="Watahiki A."/>
            <person name="Muramatsu M."/>
            <person name="Hayashizaki Y."/>
        </authorList>
    </citation>
    <scope>NUCLEOTIDE SEQUENCE</scope>
    <source>
        <strain evidence="2">C57BL/6J</strain>
        <tissue evidence="2">Testis</tissue>
    </source>
</reference>
<reference evidence="2" key="4">
    <citation type="journal article" date="2001" name="Nature">
        <title>Functional annotation of a full-length mouse cDNA collection.</title>
        <authorList>
            <consortium name="The RIKEN Genome Exploration Research Group Phase II Team and the FANTOM Consortium"/>
        </authorList>
    </citation>
    <scope>NUCLEOTIDE SEQUENCE</scope>
    <source>
        <strain evidence="2">C57BL/6J</strain>
        <tissue evidence="2">Testis</tissue>
    </source>
</reference>
<protein>
    <submittedName>
        <fullName evidence="2">Uncharacterized protein</fullName>
    </submittedName>
</protein>
<proteinExistence type="evidence at transcript level"/>
<evidence type="ECO:0000313" key="3">
    <source>
        <dbReference type="MGI" id="MGI:3651334"/>
    </source>
</evidence>
<organism evidence="2">
    <name type="scientific">Mus musculus</name>
    <name type="common">Mouse</name>
    <dbReference type="NCBI Taxonomy" id="10090"/>
    <lineage>
        <taxon>Eukaryota</taxon>
        <taxon>Metazoa</taxon>
        <taxon>Chordata</taxon>
        <taxon>Craniata</taxon>
        <taxon>Vertebrata</taxon>
        <taxon>Euteleostomi</taxon>
        <taxon>Mammalia</taxon>
        <taxon>Eutheria</taxon>
        <taxon>Euarchontoglires</taxon>
        <taxon>Glires</taxon>
        <taxon>Rodentia</taxon>
        <taxon>Myomorpha</taxon>
        <taxon>Muroidea</taxon>
        <taxon>Muridae</taxon>
        <taxon>Murinae</taxon>
        <taxon>Mus</taxon>
        <taxon>Mus</taxon>
    </lineage>
</organism>
<evidence type="ECO:0000256" key="1">
    <source>
        <dbReference type="SAM" id="Phobius"/>
    </source>
</evidence>
<name>Q3UNE3_MOUSE</name>
<reference evidence="2" key="5">
    <citation type="journal article" date="2002" name="Nature">
        <title>Analysis of the mouse transcriptome based on functional annotation of 60,770 full-length cDNAs.</title>
        <authorList>
            <consortium name="The FANTOM Consortium and the RIKEN Genome Exploration Research Group Phase I and II Team"/>
        </authorList>
    </citation>
    <scope>NUCLEOTIDE SEQUENCE</scope>
    <source>
        <strain evidence="2">C57BL/6J</strain>
        <tissue evidence="2">Testis</tissue>
    </source>
</reference>
<reference evidence="2" key="3">
    <citation type="journal article" date="2000" name="Genome Res.">
        <title>RIKEN integrated sequence analysis (RISA) system--384-format sequencing pipeline with 384 multicapillary sequencer.</title>
        <authorList>
            <person name="Shibata K."/>
            <person name="Itoh M."/>
            <person name="Aizawa K."/>
            <person name="Nagaoka S."/>
            <person name="Sasaki N."/>
            <person name="Carninci P."/>
            <person name="Konno H."/>
            <person name="Akiyama J."/>
            <person name="Nishi K."/>
            <person name="Kitsunai T."/>
            <person name="Tashiro H."/>
            <person name="Itoh M."/>
            <person name="Sumi N."/>
            <person name="Ishii Y."/>
            <person name="Nakamura S."/>
            <person name="Hazama M."/>
            <person name="Nishine T."/>
            <person name="Harada A."/>
            <person name="Yamamoto R."/>
            <person name="Matsumoto H."/>
            <person name="Sakaguchi S."/>
            <person name="Ikegami T."/>
            <person name="Kashiwagi K."/>
            <person name="Fujiwake S."/>
            <person name="Inoue K."/>
            <person name="Togawa Y."/>
            <person name="Izawa M."/>
            <person name="Ohara E."/>
            <person name="Watahiki M."/>
            <person name="Yoneda Y."/>
            <person name="Ishikawa T."/>
            <person name="Ozawa K."/>
            <person name="Tanaka T."/>
            <person name="Matsuura S."/>
            <person name="Kawai J."/>
            <person name="Okazaki Y."/>
            <person name="Muramatsu M."/>
            <person name="Inoue Y."/>
            <person name="Kira A."/>
            <person name="Hayashizaki Y."/>
        </authorList>
    </citation>
    <scope>NUCLEOTIDE SEQUENCE</scope>
    <source>
        <strain evidence="2">C57BL/6J</strain>
        <tissue evidence="2">Testis</tissue>
    </source>
</reference>
<keyword evidence="1" id="KW-0812">Transmembrane</keyword>
<keyword evidence="1" id="KW-0472">Membrane</keyword>
<feature type="transmembrane region" description="Helical" evidence="1">
    <location>
        <begin position="21"/>
        <end position="42"/>
    </location>
</feature>
<keyword evidence="1" id="KW-1133">Transmembrane helix</keyword>
<sequence length="82" mass="9188">MQTNRSKREQHPEVRLGAWGSAFICRMICAACCLLLGLHPVIPIYKGYHSLWEYDKSSSSFPNTSCLVELKATLSKVACGKR</sequence>
<accession>Q3UNE3</accession>
<reference evidence="2" key="7">
    <citation type="journal article" date="2005" name="Science">
        <title>The Transcriptional Landscape of the Mammalian Genome.</title>
        <authorList>
            <consortium name="The FANTOM Consortium"/>
            <consortium name="Riken Genome Exploration Research Group and Genome Science Group (Genome Network Project Core Group)"/>
        </authorList>
    </citation>
    <scope>NUCLEOTIDE SEQUENCE</scope>
    <source>
        <strain evidence="2">C57BL/6J</strain>
        <tissue evidence="2">Testis</tissue>
    </source>
</reference>
<dbReference type="EMBL" id="AK144267">
    <property type="protein sequence ID" value="BAE25804.1"/>
    <property type="molecule type" value="mRNA"/>
</dbReference>
<evidence type="ECO:0000313" key="2">
    <source>
        <dbReference type="EMBL" id="BAE25804.1"/>
    </source>
</evidence>
<reference evidence="2" key="1">
    <citation type="journal article" date="1999" name="Methods Enzymol.">
        <title>High-efficiency full-length cDNA cloning.</title>
        <authorList>
            <person name="Carninci P."/>
            <person name="Hayashizaki Y."/>
        </authorList>
    </citation>
    <scope>NUCLEOTIDE SEQUENCE</scope>
    <source>
        <strain evidence="2">C57BL/6J</strain>
        <tissue evidence="2">Testis</tissue>
    </source>
</reference>
<dbReference type="AGR" id="MGI:3651334"/>
<reference evidence="2" key="2">
    <citation type="journal article" date="2000" name="Genome Res.">
        <title>Normalization and subtraction of cap-trapper-selected cDNAs to prepare full-length cDNA libraries for rapid discovery of new genes.</title>
        <authorList>
            <person name="Carninci P."/>
            <person name="Shibata Y."/>
            <person name="Hayatsu N."/>
            <person name="Sugahara Y."/>
            <person name="Shibata K."/>
            <person name="Itoh M."/>
            <person name="Konno H."/>
            <person name="Okazaki Y."/>
            <person name="Muramatsu M."/>
            <person name="Hayashizaki Y."/>
        </authorList>
    </citation>
    <scope>NUCLEOTIDE SEQUENCE</scope>
    <source>
        <strain evidence="2">C57BL/6J</strain>
        <tissue evidence="2">Testis</tissue>
    </source>
</reference>
<gene>
    <name evidence="3" type="primary">Gm12522</name>
    <name evidence="3" type="synonym">OTTMUSG00000007300</name>
</gene>
<dbReference type="MGI" id="MGI:3651334">
    <property type="gene designation" value="Gm12522"/>
</dbReference>